<dbReference type="SUPFAM" id="SSF90112">
    <property type="entry name" value="Neurotransmitter-gated ion-channel transmembrane pore"/>
    <property type="match status" value="1"/>
</dbReference>
<organism evidence="14 15">
    <name type="scientific">Caenorhabditis angaria</name>
    <dbReference type="NCBI Taxonomy" id="860376"/>
    <lineage>
        <taxon>Eukaryota</taxon>
        <taxon>Metazoa</taxon>
        <taxon>Ecdysozoa</taxon>
        <taxon>Nematoda</taxon>
        <taxon>Chromadorea</taxon>
        <taxon>Rhabditida</taxon>
        <taxon>Rhabditina</taxon>
        <taxon>Rhabditomorpha</taxon>
        <taxon>Rhabditoidea</taxon>
        <taxon>Rhabditidae</taxon>
        <taxon>Peloderinae</taxon>
        <taxon>Caenorhabditis</taxon>
    </lineage>
</organism>
<feature type="transmembrane region" description="Helical" evidence="12">
    <location>
        <begin position="635"/>
        <end position="657"/>
    </location>
</feature>
<dbReference type="Pfam" id="PF02931">
    <property type="entry name" value="Neur_chan_LBD"/>
    <property type="match status" value="1"/>
</dbReference>
<feature type="transmembrane region" description="Helical" evidence="12">
    <location>
        <begin position="666"/>
        <end position="684"/>
    </location>
</feature>
<dbReference type="Pfam" id="PF02485">
    <property type="entry name" value="Branch"/>
    <property type="match status" value="1"/>
</dbReference>
<evidence type="ECO:0000313" key="14">
    <source>
        <dbReference type="EMBL" id="CAI5439738.1"/>
    </source>
</evidence>
<evidence type="ECO:0000256" key="12">
    <source>
        <dbReference type="RuleBase" id="RU000687"/>
    </source>
</evidence>
<keyword evidence="4" id="KW-0328">Glycosyltransferase</keyword>
<accession>A0A9P1I7R3</accession>
<evidence type="ECO:0000259" key="13">
    <source>
        <dbReference type="Pfam" id="PF02931"/>
    </source>
</evidence>
<dbReference type="InterPro" id="IPR036719">
    <property type="entry name" value="Neuro-gated_channel_TM_sf"/>
</dbReference>
<comment type="subcellular location">
    <subcellularLocation>
        <location evidence="1">Membrane</location>
        <topology evidence="1">Multi-pass membrane protein</topology>
    </subcellularLocation>
    <subcellularLocation>
        <location evidence="2">Membrane</location>
        <topology evidence="2">Single-pass type II membrane protein</topology>
    </subcellularLocation>
</comment>
<keyword evidence="12" id="KW-0406">Ion transport</keyword>
<comment type="similarity">
    <text evidence="11">Belongs to the glycosyltransferase 14 family.</text>
</comment>
<dbReference type="GO" id="GO:0008375">
    <property type="term" value="F:acetylglucosaminyltransferase activity"/>
    <property type="evidence" value="ECO:0007669"/>
    <property type="project" value="TreeGrafter"/>
</dbReference>
<keyword evidence="7" id="KW-0735">Signal-anchor</keyword>
<comment type="pathway">
    <text evidence="3">Protein modification; protein glycosylation.</text>
</comment>
<dbReference type="SUPFAM" id="SSF63712">
    <property type="entry name" value="Nicotinic receptor ligand binding domain-like"/>
    <property type="match status" value="1"/>
</dbReference>
<keyword evidence="10" id="KW-0325">Glycoprotein</keyword>
<evidence type="ECO:0000256" key="11">
    <source>
        <dbReference type="ARBA" id="ARBA00038150"/>
    </source>
</evidence>
<dbReference type="GO" id="GO:0004888">
    <property type="term" value="F:transmembrane signaling receptor activity"/>
    <property type="evidence" value="ECO:0007669"/>
    <property type="project" value="InterPro"/>
</dbReference>
<name>A0A9P1I7R3_9PELO</name>
<dbReference type="InterPro" id="IPR038050">
    <property type="entry name" value="Neuro_actylchol_rec"/>
</dbReference>
<comment type="similarity">
    <text evidence="12">Belongs to the ligand-gated ion channel (TC 1.A.9) family.</text>
</comment>
<evidence type="ECO:0000256" key="9">
    <source>
        <dbReference type="ARBA" id="ARBA00023136"/>
    </source>
</evidence>
<evidence type="ECO:0000256" key="8">
    <source>
        <dbReference type="ARBA" id="ARBA00022989"/>
    </source>
</evidence>
<keyword evidence="9 12" id="KW-0472">Membrane</keyword>
<dbReference type="GO" id="GO:0005230">
    <property type="term" value="F:extracellular ligand-gated monoatomic ion channel activity"/>
    <property type="evidence" value="ECO:0007669"/>
    <property type="project" value="InterPro"/>
</dbReference>
<dbReference type="OrthoDB" id="2019572at2759"/>
<feature type="transmembrane region" description="Helical" evidence="12">
    <location>
        <begin position="696"/>
        <end position="717"/>
    </location>
</feature>
<comment type="caution">
    <text evidence="14">The sequence shown here is derived from an EMBL/GenBank/DDBJ whole genome shotgun (WGS) entry which is preliminary data.</text>
</comment>
<dbReference type="InterPro" id="IPR006202">
    <property type="entry name" value="Neur_chan_lig-bd"/>
</dbReference>
<dbReference type="EMBL" id="CANHGI010000001">
    <property type="protein sequence ID" value="CAI5439738.1"/>
    <property type="molecule type" value="Genomic_DNA"/>
</dbReference>
<dbReference type="AlphaFoldDB" id="A0A9P1I7R3"/>
<keyword evidence="8 12" id="KW-1133">Transmembrane helix</keyword>
<feature type="transmembrane region" description="Helical" evidence="12">
    <location>
        <begin position="7"/>
        <end position="25"/>
    </location>
</feature>
<gene>
    <name evidence="14" type="ORF">CAMP_LOCUS2375</name>
</gene>
<dbReference type="InterPro" id="IPR003406">
    <property type="entry name" value="Glyco_trans_14"/>
</dbReference>
<keyword evidence="5" id="KW-0808">Transferase</keyword>
<dbReference type="Gene3D" id="2.70.170.10">
    <property type="entry name" value="Neurotransmitter-gated ion-channel ligand-binding domain"/>
    <property type="match status" value="1"/>
</dbReference>
<evidence type="ECO:0000256" key="2">
    <source>
        <dbReference type="ARBA" id="ARBA00004606"/>
    </source>
</evidence>
<evidence type="ECO:0000256" key="5">
    <source>
        <dbReference type="ARBA" id="ARBA00022679"/>
    </source>
</evidence>
<dbReference type="PRINTS" id="PR00252">
    <property type="entry name" value="NRIONCHANNEL"/>
</dbReference>
<keyword evidence="12" id="KW-0407">Ion channel</keyword>
<evidence type="ECO:0000256" key="1">
    <source>
        <dbReference type="ARBA" id="ARBA00004141"/>
    </source>
</evidence>
<dbReference type="PROSITE" id="PS00236">
    <property type="entry name" value="NEUROTR_ION_CHANNEL"/>
    <property type="match status" value="1"/>
</dbReference>
<evidence type="ECO:0000256" key="6">
    <source>
        <dbReference type="ARBA" id="ARBA00022692"/>
    </source>
</evidence>
<dbReference type="PANTHER" id="PTHR19297">
    <property type="entry name" value="GLYCOSYLTRANSFERASE 14 FAMILY MEMBER"/>
    <property type="match status" value="1"/>
</dbReference>
<reference evidence="14" key="1">
    <citation type="submission" date="2022-11" db="EMBL/GenBank/DDBJ databases">
        <authorList>
            <person name="Kikuchi T."/>
        </authorList>
    </citation>
    <scope>NUCLEOTIDE SEQUENCE</scope>
    <source>
        <strain evidence="14">PS1010</strain>
    </source>
</reference>
<dbReference type="CDD" id="cd19051">
    <property type="entry name" value="LGIC_TM_cation"/>
    <property type="match status" value="1"/>
</dbReference>
<protein>
    <recommendedName>
        <fullName evidence="13">Neurotransmitter-gated ion-channel ligand-binding domain-containing protein</fullName>
    </recommendedName>
</protein>
<keyword evidence="15" id="KW-1185">Reference proteome</keyword>
<dbReference type="Gene3D" id="1.20.58.390">
    <property type="entry name" value="Neurotransmitter-gated ion-channel transmembrane domain"/>
    <property type="match status" value="1"/>
</dbReference>
<evidence type="ECO:0000256" key="7">
    <source>
        <dbReference type="ARBA" id="ARBA00022968"/>
    </source>
</evidence>
<feature type="domain" description="Neurotransmitter-gated ion-channel ligand-binding" evidence="13">
    <location>
        <begin position="417"/>
        <end position="633"/>
    </location>
</feature>
<dbReference type="CDD" id="cd18989">
    <property type="entry name" value="LGIC_ECD_cation"/>
    <property type="match status" value="1"/>
</dbReference>
<keyword evidence="12" id="KW-0813">Transport</keyword>
<dbReference type="InterPro" id="IPR036734">
    <property type="entry name" value="Neur_chan_lig-bd_sf"/>
</dbReference>
<evidence type="ECO:0000256" key="10">
    <source>
        <dbReference type="ARBA" id="ARBA00023180"/>
    </source>
</evidence>
<dbReference type="PANTHER" id="PTHR19297:SF124">
    <property type="entry name" value="C-TYPE LECTIN DOMAIN-CONTAINING PROTEIN-RELATED"/>
    <property type="match status" value="1"/>
</dbReference>
<dbReference type="FunFam" id="2.70.170.10:FF:000027">
    <property type="entry name" value="Ligand-Gated ion Channel"/>
    <property type="match status" value="1"/>
</dbReference>
<proteinExistence type="inferred from homology"/>
<dbReference type="GO" id="GO:0016020">
    <property type="term" value="C:membrane"/>
    <property type="evidence" value="ECO:0007669"/>
    <property type="project" value="UniProtKB-SubCell"/>
</dbReference>
<dbReference type="InterPro" id="IPR006201">
    <property type="entry name" value="Neur_channel"/>
</dbReference>
<evidence type="ECO:0000256" key="3">
    <source>
        <dbReference type="ARBA" id="ARBA00004922"/>
    </source>
</evidence>
<dbReference type="InterPro" id="IPR018000">
    <property type="entry name" value="Neurotransmitter_ion_chnl_CS"/>
</dbReference>
<evidence type="ECO:0000256" key="4">
    <source>
        <dbReference type="ARBA" id="ARBA00022676"/>
    </source>
</evidence>
<keyword evidence="6 12" id="KW-0812">Transmembrane</keyword>
<sequence>MRVFLNFLIYLILLTGFWAIFRFFWEKSENFDKKEKSLKIIDNLGISCEKILQVGEKIDEHELNLTFDSRKIEDQILYSTNRCAKIHELFDFAEKTGSAEEADFPLAYGILAYKEIIQVLFMLSAFYQPQNVYCIAVGENSGTLFKFLLDDLTTCWPNVHFLSRPPIHWGSHEIINSAYSCLEFLARLKNDWKYFQYLSGVDAPLKSNLEMVRILRQLNGSANFELKPYPEGRLRGKALSDSPLPLFKSSLSALVPRASANAMSQSNIPRDLLAFLKNTGIADESFWATMFANRKRFAIPASIDGNATTLSAPQQTPYISRYQLWEMRKAECRNYLSSGSCVFGVEDVARIITRRELVAHKFYLRSQPAAYFCVLREIRRRQAENDLSLQALLYEERRCEFDGVDLLKALGPVQYNLTQLLFENGAFKYDKEVSPLPQDSHTHLLQPWEYNIEFIRLKLIDVDEPKEQMMIVAEITQEWYDPRLEWDLKEHQNIETMYWRLEKVWSPPFVVYTASEVVEFRDQNFRMVKVFYSGSLKAHIPLKITTNCKLNMTNFPFDHQICEIRAGIPTMDSHIYKLFTSLRPELLDFCENVGNSAWEIVNITAGTESIRGYDFMGVNVQVAVLKLHLKRNPVYYLYMIVLPTFIINSISIAGVFLKNTNKMERLTVGLTHIMTMTFILGIIADKLPKTEDVPLLGKFVIFSLFIMICAMTVSTYLKRISGFVGGKLEGVRSKFG</sequence>
<evidence type="ECO:0000313" key="15">
    <source>
        <dbReference type="Proteomes" id="UP001152747"/>
    </source>
</evidence>
<dbReference type="Proteomes" id="UP001152747">
    <property type="component" value="Unassembled WGS sequence"/>
</dbReference>